<evidence type="ECO:0000313" key="2">
    <source>
        <dbReference type="Proteomes" id="UP001595279"/>
    </source>
</evidence>
<protein>
    <submittedName>
        <fullName evidence="1">Uncharacterized protein</fullName>
    </submittedName>
</protein>
<evidence type="ECO:0000313" key="1">
    <source>
        <dbReference type="EMBL" id="MFC3041484.1"/>
    </source>
</evidence>
<name>A0ABV7CYL6_9BACI</name>
<dbReference type="Proteomes" id="UP001595279">
    <property type="component" value="Unassembled WGS sequence"/>
</dbReference>
<proteinExistence type="predicted"/>
<dbReference type="EMBL" id="JBHRSA010000053">
    <property type="protein sequence ID" value="MFC3041484.1"/>
    <property type="molecule type" value="Genomic_DNA"/>
</dbReference>
<sequence length="61" mass="7537">MRKWWRKKKGQMRKSKKDKGDYTFWDGVLDVLLWVPELILLPLRVIFWLLRGISRNIVDFF</sequence>
<organism evidence="1 2">
    <name type="scientific">Virgibacillus xinjiangensis</name>
    <dbReference type="NCBI Taxonomy" id="393090"/>
    <lineage>
        <taxon>Bacteria</taxon>
        <taxon>Bacillati</taxon>
        <taxon>Bacillota</taxon>
        <taxon>Bacilli</taxon>
        <taxon>Bacillales</taxon>
        <taxon>Bacillaceae</taxon>
        <taxon>Virgibacillus</taxon>
    </lineage>
</organism>
<gene>
    <name evidence="1" type="ORF">ACFOGI_14645</name>
</gene>
<reference evidence="2" key="1">
    <citation type="journal article" date="2019" name="Int. J. Syst. Evol. Microbiol.">
        <title>The Global Catalogue of Microorganisms (GCM) 10K type strain sequencing project: providing services to taxonomists for standard genome sequencing and annotation.</title>
        <authorList>
            <consortium name="The Broad Institute Genomics Platform"/>
            <consortium name="The Broad Institute Genome Sequencing Center for Infectious Disease"/>
            <person name="Wu L."/>
            <person name="Ma J."/>
        </authorList>
    </citation>
    <scope>NUCLEOTIDE SEQUENCE [LARGE SCALE GENOMIC DNA]</scope>
    <source>
        <strain evidence="2">KCTC 13128</strain>
    </source>
</reference>
<accession>A0ABV7CYL6</accession>
<keyword evidence="2" id="KW-1185">Reference proteome</keyword>
<dbReference type="RefSeq" id="WP_390274117.1">
    <property type="nucleotide sequence ID" value="NZ_JBHRSA010000053.1"/>
</dbReference>
<comment type="caution">
    <text evidence="1">The sequence shown here is derived from an EMBL/GenBank/DDBJ whole genome shotgun (WGS) entry which is preliminary data.</text>
</comment>